<organism evidence="4 5">
    <name type="scientific">Akanthomyces muscarius</name>
    <name type="common">Entomopathogenic fungus</name>
    <name type="synonym">Lecanicillium muscarium</name>
    <dbReference type="NCBI Taxonomy" id="2231603"/>
    <lineage>
        <taxon>Eukaryota</taxon>
        <taxon>Fungi</taxon>
        <taxon>Dikarya</taxon>
        <taxon>Ascomycota</taxon>
        <taxon>Pezizomycotina</taxon>
        <taxon>Sordariomycetes</taxon>
        <taxon>Hypocreomycetidae</taxon>
        <taxon>Hypocreales</taxon>
        <taxon>Cordycipitaceae</taxon>
        <taxon>Akanthomyces</taxon>
    </lineage>
</organism>
<dbReference type="Proteomes" id="UP001144673">
    <property type="component" value="Chromosome 6"/>
</dbReference>
<keyword evidence="3" id="KW-0732">Signal</keyword>
<feature type="compositionally biased region" description="Low complexity" evidence="1">
    <location>
        <begin position="184"/>
        <end position="245"/>
    </location>
</feature>
<keyword evidence="2" id="KW-1133">Transmembrane helix</keyword>
<dbReference type="RefSeq" id="XP_056055581.1">
    <property type="nucleotide sequence ID" value="XM_056198651.1"/>
</dbReference>
<keyword evidence="2" id="KW-0472">Membrane</keyword>
<dbReference type="Pfam" id="PF12296">
    <property type="entry name" value="HsbA"/>
    <property type="match status" value="1"/>
</dbReference>
<reference evidence="4" key="1">
    <citation type="journal article" date="2023" name="Access Microbiol">
        <title>De-novo genome assembly for Akanthomyces muscarius, a biocontrol agent of insect agricultural pests.</title>
        <authorList>
            <person name="Erdos Z."/>
            <person name="Studholme D.J."/>
            <person name="Raymond B."/>
            <person name="Sharma M."/>
        </authorList>
    </citation>
    <scope>NUCLEOTIDE SEQUENCE</scope>
    <source>
        <strain evidence="4">Ve6</strain>
    </source>
</reference>
<feature type="region of interest" description="Disordered" evidence="1">
    <location>
        <begin position="170"/>
        <end position="245"/>
    </location>
</feature>
<dbReference type="PANTHER" id="PTHR38123">
    <property type="entry name" value="CELL WALL SERINE-THREONINE-RICH GALACTOMANNOPROTEIN MP1 (AFU_ORTHOLOGUE AFUA_4G03240)"/>
    <property type="match status" value="1"/>
</dbReference>
<gene>
    <name evidence="4" type="ORF">LMH87_000698</name>
</gene>
<sequence length="269" mass="26393">MKFSVIACAVTGALALNTHVERDASEINSILADVKKNLESLDSAVKSYNGDKSTLLKASNDLISTLKDGKTKVDASAELDLNDAVTLTAPVQDLTKTGESLAGDLKAFKSTVEKESECTLIRTQVGNVNDASQALIKSVVGKVPEEAQQIASQLSAGLTKVLQDTVTEFNEDNCKDSGNGGSSPSGSSSAPASSSAPSSSAAGSSSAAPTGSASVPATSAPATSSSAASGSAPASSSGPASTAPPVVTAGAAALAPLGAAAVAVAALLL</sequence>
<evidence type="ECO:0000256" key="2">
    <source>
        <dbReference type="SAM" id="Phobius"/>
    </source>
</evidence>
<evidence type="ECO:0000256" key="1">
    <source>
        <dbReference type="SAM" id="MobiDB-lite"/>
    </source>
</evidence>
<dbReference type="GeneID" id="80887857"/>
<feature type="transmembrane region" description="Helical" evidence="2">
    <location>
        <begin position="246"/>
        <end position="268"/>
    </location>
</feature>
<keyword evidence="2" id="KW-0812">Transmembrane</keyword>
<evidence type="ECO:0008006" key="6">
    <source>
        <dbReference type="Google" id="ProtNLM"/>
    </source>
</evidence>
<protein>
    <recommendedName>
        <fullName evidence="6">Cell wall protein</fullName>
    </recommendedName>
</protein>
<feature type="chain" id="PRO_5040947219" description="Cell wall protein" evidence="3">
    <location>
        <begin position="16"/>
        <end position="269"/>
    </location>
</feature>
<comment type="caution">
    <text evidence="4">The sequence shown here is derived from an EMBL/GenBank/DDBJ whole genome shotgun (WGS) entry which is preliminary data.</text>
</comment>
<evidence type="ECO:0000313" key="5">
    <source>
        <dbReference type="Proteomes" id="UP001144673"/>
    </source>
</evidence>
<evidence type="ECO:0000313" key="4">
    <source>
        <dbReference type="EMBL" id="KAJ4155457.1"/>
    </source>
</evidence>
<dbReference type="AlphaFoldDB" id="A0A9W8QF23"/>
<dbReference type="PANTHER" id="PTHR38123:SF6">
    <property type="entry name" value="CELL WALL SERINE-THREONINE-RICH GALACTOMANNOPROTEIN MP1 (AFU_ORTHOLOGUE AFUA_4G03240)"/>
    <property type="match status" value="1"/>
</dbReference>
<accession>A0A9W8QF23</accession>
<dbReference type="InterPro" id="IPR021054">
    <property type="entry name" value="Cell_wall_mannoprotein_1"/>
</dbReference>
<feature type="signal peptide" evidence="3">
    <location>
        <begin position="1"/>
        <end position="15"/>
    </location>
</feature>
<dbReference type="EMBL" id="JAJHUN010000007">
    <property type="protein sequence ID" value="KAJ4155457.1"/>
    <property type="molecule type" value="Genomic_DNA"/>
</dbReference>
<dbReference type="KEGG" id="amus:LMH87_000698"/>
<evidence type="ECO:0000256" key="3">
    <source>
        <dbReference type="SAM" id="SignalP"/>
    </source>
</evidence>
<dbReference type="GO" id="GO:0005576">
    <property type="term" value="C:extracellular region"/>
    <property type="evidence" value="ECO:0007669"/>
    <property type="project" value="TreeGrafter"/>
</dbReference>
<dbReference type="Gene3D" id="1.20.1280.140">
    <property type="match status" value="1"/>
</dbReference>
<name>A0A9W8QF23_AKAMU</name>
<proteinExistence type="predicted"/>
<keyword evidence="5" id="KW-1185">Reference proteome</keyword>